<feature type="transmembrane region" description="Helical" evidence="1">
    <location>
        <begin position="145"/>
        <end position="166"/>
    </location>
</feature>
<dbReference type="Proteomes" id="UP000183610">
    <property type="component" value="Unassembled WGS sequence"/>
</dbReference>
<accession>A0AAX2DNL8</accession>
<sequence>MKLKRLQKMSYFLHIALKILSVGSIMMCLAALATKFLNWGNVTINTNQENTDIFAFFHAESFYGSSPEQYAQINESIMLGVVSFSLILLALILWIASTVFKDLANKFIPFSDTEIARLRRISQLLLIYSLVPQMLYAVLHTILIPGYYISFGLNMSFFFAIIFYCLTEIFRYGAFLQKESDETL</sequence>
<gene>
    <name evidence="2" type="ORF">SAMN05421782_104175</name>
</gene>
<feature type="transmembrane region" description="Helical" evidence="1">
    <location>
        <begin position="12"/>
        <end position="33"/>
    </location>
</feature>
<comment type="caution">
    <text evidence="2">The sequence shown here is derived from an EMBL/GenBank/DDBJ whole genome shotgun (WGS) entry which is preliminary data.</text>
</comment>
<keyword evidence="1" id="KW-0812">Transmembrane</keyword>
<proteinExistence type="predicted"/>
<keyword evidence="1" id="KW-0472">Membrane</keyword>
<dbReference type="EMBL" id="FNMX01000004">
    <property type="protein sequence ID" value="SDW55462.1"/>
    <property type="molecule type" value="Genomic_DNA"/>
</dbReference>
<protein>
    <recommendedName>
        <fullName evidence="4">DUF2975 domain-containing protein</fullName>
    </recommendedName>
</protein>
<dbReference type="AlphaFoldDB" id="A0AAX2DNL8"/>
<name>A0AAX2DNL8_LISIV</name>
<keyword evidence="1" id="KW-1133">Transmembrane helix</keyword>
<evidence type="ECO:0000313" key="2">
    <source>
        <dbReference type="EMBL" id="SDW55462.1"/>
    </source>
</evidence>
<dbReference type="RefSeq" id="WP_038408866.1">
    <property type="nucleotide sequence ID" value="NZ_FNMX01000004.1"/>
</dbReference>
<evidence type="ECO:0000313" key="3">
    <source>
        <dbReference type="Proteomes" id="UP000183610"/>
    </source>
</evidence>
<feature type="transmembrane region" description="Helical" evidence="1">
    <location>
        <begin position="77"/>
        <end position="100"/>
    </location>
</feature>
<reference evidence="2 3" key="1">
    <citation type="submission" date="2016-10" db="EMBL/GenBank/DDBJ databases">
        <authorList>
            <person name="Varghese N."/>
            <person name="Submissions S."/>
        </authorList>
    </citation>
    <scope>NUCLEOTIDE SEQUENCE [LARGE SCALE GENOMIC DNA]</scope>
    <source>
        <strain evidence="2 3">ATCC 49954</strain>
    </source>
</reference>
<evidence type="ECO:0008006" key="4">
    <source>
        <dbReference type="Google" id="ProtNLM"/>
    </source>
</evidence>
<organism evidence="2 3">
    <name type="scientific">Listeria ivanovii</name>
    <dbReference type="NCBI Taxonomy" id="1638"/>
    <lineage>
        <taxon>Bacteria</taxon>
        <taxon>Bacillati</taxon>
        <taxon>Bacillota</taxon>
        <taxon>Bacilli</taxon>
        <taxon>Bacillales</taxon>
        <taxon>Listeriaceae</taxon>
        <taxon>Listeria</taxon>
    </lineage>
</organism>
<evidence type="ECO:0000256" key="1">
    <source>
        <dbReference type="SAM" id="Phobius"/>
    </source>
</evidence>
<feature type="transmembrane region" description="Helical" evidence="1">
    <location>
        <begin position="121"/>
        <end position="139"/>
    </location>
</feature>